<protein>
    <submittedName>
        <fullName evidence="1">Uncharacterized protein</fullName>
    </submittedName>
</protein>
<organism evidence="1 2">
    <name type="scientific">Paraburkholderia bryophila</name>
    <dbReference type="NCBI Taxonomy" id="420952"/>
    <lineage>
        <taxon>Bacteria</taxon>
        <taxon>Pseudomonadati</taxon>
        <taxon>Pseudomonadota</taxon>
        <taxon>Betaproteobacteria</taxon>
        <taxon>Burkholderiales</taxon>
        <taxon>Burkholderiaceae</taxon>
        <taxon>Paraburkholderia</taxon>
    </lineage>
</organism>
<name>A0A329C4Q5_9BURK</name>
<evidence type="ECO:0000313" key="2">
    <source>
        <dbReference type="Proteomes" id="UP000248918"/>
    </source>
</evidence>
<sequence length="1748" mass="194480">MPKTPAKRKHAPATLRSTSGAGFEFEDLISAWLLVKMLMGEQAPAIGGAGIQLQAQVSALGWQIDDLLLTILHNTGARGQLAISAKGNLQVNASGLPADFVKRAWEQWRAPQSPMSRSADGMALITQGVHRVFDPNWREVKNACTGSDIGLAMGRIRSNPGQAKVFNSVRKPDKNGPEASDEETIELIRRLHVLPVDLQLPHSETRNQAIAQCRQLLASADATEAEKLWQWLVNVATEMRLRRGTISLQDLWSMLRMEFDLHHHPDYKRDWETLSNITSDYKARIETELPSGYSVQRTAEKSKLGSEISGNAVTVVFGESGSGKSALVKNVLDVQFGAWTQLWFGPDDLETALSATRRGMLPLRHELALVLNATVNPKNVLVIDSAERIDPAELGIIRRFFQAILAPAEQAGGAWRIVVITQTQNWVEGAGDMLGGRRAALVELELITNLDVMLALWASPSLSWLTAHDDTVSALTNLRTLGWVVQAGSALGSSASGLASHTAISDRLWDYWTGNRPDVQALVMRLAKREASFERSFPLSDLEQADAATFTQSPAELPLHLNRRTNRIEFEHDLAADWARFQFLKQISTDVAEWAALAVNPLWTNSLRMLGQFLLRQPAETGTAWDAAFASAQATELRPAGDILLDALCLDPEAEMFLSERVDLLLSNNAEHLTRLLIRFHHIGTVPTGGVPGNNSSLGLYMEAQLRSIIIGRWPPVLRFLIAQREKLRGAVSSVIVRIIQTWLTETPRQLSNGTLMPFRRELTEMALAMARTVQVEKGHGVIYVDREPLLITAALAGAADMPEDVGAWALELAGRREISNEVSARIADVVRQQAKQRAERIRTDAAYREKHEAKRRMSPVFGPSREKLPPWPLGARRRIDRDFREACLKGNAMQPLMRARPDIAAEVLLALIIEDQPEREYGSSRHEIELGLDYARDGYPTAFWKSPFFSFLQSAPDVALKALVALVNFCTERWVAEVMRGREGSPPGLTLQVADGKEKTFDGGWSVFDWTQTHSLRNGNLFCALDALERWLALQLDAGADVTPYIEWILSDGTSAALIGLLVNVGKHCPSLLTGVLLPLLTDPCAFYWDSARVEHVESKFMAWNGPQTVDVLFEFARSWALAPHRQKTLMDVVVGLLKTEAAVAARLQALIPTWSIPDGPKESLEFRLIFAMLDRENYRSTLDPETGTEVLVFSCPDDLRLEVESWQDENAKPLQYLLLLKQCEKLLRAQGAVGDDEAAGLYTLLRECQSDVTGDVTARAKCELALATALIVSGDSWLAKSPEANEHAGLIVQATVAAIASTAEAIRNSRMGYHLDELKFAAYAAMHLWMKNDDRSAEWEGAVLRILTSGNSGAAATIVDIAYTYRDRLGPTWWRLLQAGVLWSGLVMLSPHHGDDDNAHQVWGVWLARLRRMPLRGKDASADGLRFTRVVDGCERLDFNRRMRAYTSGENRWQGKPERQPRMGLDWHFLGVLFHWLVSGAGTGDRDVDARLVARLWAYEAEHEKQRARDDDGEYDLPSHFGYDVLLKLGELSIATYEPGAQTLWESVLACGPEAHYALHHFIDGFFLRLSKGDDPEAFEGVWRAMVEYGLAANWGKGRFWFYGERLICDLLGFGHADTLQRLGAGVLLRMRDAYERWAQLHMGCDEDCVTRFCYFLAADFGAPLRLDGLRWIAALLKAQNPSGRWHRDNAGEAIIELLNTLLNQNAQALVKDHEARQALVEIAAALVAKNTPTALALQERIKLLR</sequence>
<gene>
    <name evidence="1" type="ORF">BX591_11048</name>
</gene>
<dbReference type="Proteomes" id="UP000248918">
    <property type="component" value="Unassembled WGS sequence"/>
</dbReference>
<proteinExistence type="predicted"/>
<dbReference type="EMBL" id="QLTK01000010">
    <property type="protein sequence ID" value="RAS29773.1"/>
    <property type="molecule type" value="Genomic_DNA"/>
</dbReference>
<reference evidence="1 2" key="1">
    <citation type="submission" date="2018-06" db="EMBL/GenBank/DDBJ databases">
        <title>Genomic Encyclopedia of Type Strains, Phase III (KMG-III): the genomes of soil and plant-associated and newly described type strains.</title>
        <authorList>
            <person name="Whitman W."/>
        </authorList>
    </citation>
    <scope>NUCLEOTIDE SEQUENCE [LARGE SCALE GENOMIC DNA]</scope>
    <source>
        <strain evidence="1 2">LMG 23644</strain>
    </source>
</reference>
<dbReference type="InterPro" id="IPR027417">
    <property type="entry name" value="P-loop_NTPase"/>
</dbReference>
<dbReference type="RefSeq" id="WP_208459612.1">
    <property type="nucleotide sequence ID" value="NZ_CADFFP010000007.1"/>
</dbReference>
<accession>A0A329C4Q5</accession>
<evidence type="ECO:0000313" key="1">
    <source>
        <dbReference type="EMBL" id="RAS29773.1"/>
    </source>
</evidence>
<dbReference type="SUPFAM" id="SSF52540">
    <property type="entry name" value="P-loop containing nucleoside triphosphate hydrolases"/>
    <property type="match status" value="1"/>
</dbReference>
<comment type="caution">
    <text evidence="1">The sequence shown here is derived from an EMBL/GenBank/DDBJ whole genome shotgun (WGS) entry which is preliminary data.</text>
</comment>